<accession>A0AAD7EYR9</accession>
<dbReference type="Proteomes" id="UP001218218">
    <property type="component" value="Unassembled WGS sequence"/>
</dbReference>
<evidence type="ECO:0000256" key="1">
    <source>
        <dbReference type="SAM" id="MobiDB-lite"/>
    </source>
</evidence>
<feature type="region of interest" description="Disordered" evidence="1">
    <location>
        <begin position="258"/>
        <end position="277"/>
    </location>
</feature>
<feature type="region of interest" description="Disordered" evidence="1">
    <location>
        <begin position="832"/>
        <end position="874"/>
    </location>
</feature>
<keyword evidence="3" id="KW-1185">Reference proteome</keyword>
<evidence type="ECO:0000313" key="3">
    <source>
        <dbReference type="Proteomes" id="UP001218218"/>
    </source>
</evidence>
<feature type="compositionally biased region" description="Pro residues" evidence="1">
    <location>
        <begin position="260"/>
        <end position="272"/>
    </location>
</feature>
<reference evidence="2" key="1">
    <citation type="submission" date="2023-03" db="EMBL/GenBank/DDBJ databases">
        <title>Massive genome expansion in bonnet fungi (Mycena s.s.) driven by repeated elements and novel gene families across ecological guilds.</title>
        <authorList>
            <consortium name="Lawrence Berkeley National Laboratory"/>
            <person name="Harder C.B."/>
            <person name="Miyauchi S."/>
            <person name="Viragh M."/>
            <person name="Kuo A."/>
            <person name="Thoen E."/>
            <person name="Andreopoulos B."/>
            <person name="Lu D."/>
            <person name="Skrede I."/>
            <person name="Drula E."/>
            <person name="Henrissat B."/>
            <person name="Morin E."/>
            <person name="Kohler A."/>
            <person name="Barry K."/>
            <person name="LaButti K."/>
            <person name="Morin E."/>
            <person name="Salamov A."/>
            <person name="Lipzen A."/>
            <person name="Mereny Z."/>
            <person name="Hegedus B."/>
            <person name="Baldrian P."/>
            <person name="Stursova M."/>
            <person name="Weitz H."/>
            <person name="Taylor A."/>
            <person name="Grigoriev I.V."/>
            <person name="Nagy L.G."/>
            <person name="Martin F."/>
            <person name="Kauserud H."/>
        </authorList>
    </citation>
    <scope>NUCLEOTIDE SEQUENCE</scope>
    <source>
        <strain evidence="2">CBHHK002</strain>
    </source>
</reference>
<name>A0AAD7EYR9_9AGAR</name>
<proteinExistence type="predicted"/>
<comment type="caution">
    <text evidence="2">The sequence shown here is derived from an EMBL/GenBank/DDBJ whole genome shotgun (WGS) entry which is preliminary data.</text>
</comment>
<dbReference type="AlphaFoldDB" id="A0AAD7EYR9"/>
<feature type="compositionally biased region" description="Polar residues" evidence="1">
    <location>
        <begin position="833"/>
        <end position="852"/>
    </location>
</feature>
<sequence>MASSYPSTLYPPSSTFATPNPMRLLIPMPISRTPNAPYFDEHGFRNFLALILQHGSNAGITDPDELVTFIVRYSSDRVREVIQYIPELDDDTPDRTWAAARKQMLLLYGFSDEEDRVYERELIEFCRQQSAKSPYRTKSKIEQYLRDFQWIAAPLLKQQDITIAQRDFYFVSGIPTSIKQWFISRVPESKRARSNPISLTDSLGILYGYFDPDTLFPDLWDELDRTTDSIVLNTTPPSPFTLLKSSAPVTSTTSHHALLPPTPQVAPVPSPASPTTSWLDFDAQDTPRIEEVDCDSDTGNIREDFGVDDHCKVLPSEDPEETSVTQIEPTLWDLDYIPGPCEDSSTDEKLKVLPSEDVSDPNLCEESPVYFCGRNEITDRVLELRRIIDQFTSLRDSSNLDKKLSLIQSALDSDVISIHDFQEALVAITQQVDEELQRYLAGERANYAEPVAISRASSTGYPILRQIWTPTRQVHFQSPKTFDRIVDIGPDSREDCSPHNAQLVELNGTTTEPEHSSMLSLTTPNSTNPPPILARDQISTQVTTQTNFQVFCALFFTSFIEKPSKFEPFTRAEPPGFSFSCASYVDNFVPELFEPVPEIAKPFAPARLIHHPQNSNPRYPHPEEVFRREYNEADRFTDMNYSSDVDDVIEAATDAVPPDKTSFYADHERRTIAEHSPSILYSTLTWLNFFWEGFQSSNRDRRNHELARELSPDQDVQVVENHALTGASPTFCGQENVDIQADPVPPDKIPLLDQLFKPQNKIKRVMIRLRVRLSELNSTFIHEVKQVCERLNPVKYPEPEDDPPSYQATVQLDAKAETSDDDFEDEIKVLPSVENSSSSLKENPHQSGSQTKACPLRVPLQDPNPNASAPGSRDDAARIQELEALLRGAESQLHTTESRLQDASNTDKQPPVRGNEAQNDPIKVPPLLSDVTMREICTHLGYNKWKWMVLRSCFRDSLRAARLNWSFD</sequence>
<protein>
    <submittedName>
        <fullName evidence="2">Uncharacterized protein</fullName>
    </submittedName>
</protein>
<organism evidence="2 3">
    <name type="scientific">Mycena albidolilacea</name>
    <dbReference type="NCBI Taxonomy" id="1033008"/>
    <lineage>
        <taxon>Eukaryota</taxon>
        <taxon>Fungi</taxon>
        <taxon>Dikarya</taxon>
        <taxon>Basidiomycota</taxon>
        <taxon>Agaricomycotina</taxon>
        <taxon>Agaricomycetes</taxon>
        <taxon>Agaricomycetidae</taxon>
        <taxon>Agaricales</taxon>
        <taxon>Marasmiineae</taxon>
        <taxon>Mycenaceae</taxon>
        <taxon>Mycena</taxon>
    </lineage>
</organism>
<dbReference type="EMBL" id="JARIHO010000007">
    <property type="protein sequence ID" value="KAJ7358555.1"/>
    <property type="molecule type" value="Genomic_DNA"/>
</dbReference>
<evidence type="ECO:0000313" key="2">
    <source>
        <dbReference type="EMBL" id="KAJ7358555.1"/>
    </source>
</evidence>
<feature type="region of interest" description="Disordered" evidence="1">
    <location>
        <begin position="891"/>
        <end position="924"/>
    </location>
</feature>
<gene>
    <name evidence="2" type="ORF">DFH08DRAFT_932557</name>
</gene>